<dbReference type="OrthoDB" id="9802066at2"/>
<dbReference type="RefSeq" id="WP_045780485.1">
    <property type="nucleotide sequence ID" value="NZ_LAJX01000255.1"/>
</dbReference>
<evidence type="ECO:0000259" key="1">
    <source>
        <dbReference type="PROSITE" id="PS51832"/>
    </source>
</evidence>
<reference evidence="3" key="1">
    <citation type="submission" date="2015-03" db="EMBL/GenBank/DDBJ databases">
        <title>Draft genome sequence of a novel methanotroph (Sn10-6) isolated from flooded ricefield rhizosphere in India.</title>
        <authorList>
            <person name="Pandit P.S."/>
            <person name="Pore S.D."/>
            <person name="Arora P."/>
            <person name="Kapse N.G."/>
            <person name="Dhakephalkar P.K."/>
            <person name="Rahalkar M.C."/>
        </authorList>
    </citation>
    <scope>NUCLEOTIDE SEQUENCE [LARGE SCALE GENOMIC DNA]</scope>
    <source>
        <strain evidence="3">Sn10-6</strain>
    </source>
</reference>
<sequence>LALLLGKQTGLPEEALRAIGIGALLHDVGKLSFHPSMLRNQHRNKFEEAVYRTHCQTGYDAAVKANSLSPAMLAVILQHHERMDGSGFPDRLKGDEIPFAARMVAIANRFDNLTNPLDYLKAMSPSEALSFMWAKENKIYDSKLLQLFIKAMGVYPPGSVVMLSDNRVAAVVSSAPTAHPLSPQVLIYEPEIPRRQALIIDLAEETSIKIERPLRLSERPDEELDYLLPRRKISWFFVEGE</sequence>
<proteinExistence type="predicted"/>
<organism evidence="2 3">
    <name type="scientific">Methylocucumis oryzae</name>
    <dbReference type="NCBI Taxonomy" id="1632867"/>
    <lineage>
        <taxon>Bacteria</taxon>
        <taxon>Pseudomonadati</taxon>
        <taxon>Pseudomonadota</taxon>
        <taxon>Gammaproteobacteria</taxon>
        <taxon>Methylococcales</taxon>
        <taxon>Methylococcaceae</taxon>
        <taxon>Methylocucumis</taxon>
    </lineage>
</organism>
<comment type="caution">
    <text evidence="2">The sequence shown here is derived from an EMBL/GenBank/DDBJ whole genome shotgun (WGS) entry which is preliminary data.</text>
</comment>
<protein>
    <submittedName>
        <fullName evidence="2">Phosphohydrolase</fullName>
    </submittedName>
</protein>
<dbReference type="PANTHER" id="PTHR43155">
    <property type="entry name" value="CYCLIC DI-GMP PHOSPHODIESTERASE PA4108-RELATED"/>
    <property type="match status" value="1"/>
</dbReference>
<dbReference type="AlphaFoldDB" id="A0A0F3IEN9"/>
<feature type="non-terminal residue" evidence="2">
    <location>
        <position position="1"/>
    </location>
</feature>
<evidence type="ECO:0000313" key="3">
    <source>
        <dbReference type="Proteomes" id="UP000033684"/>
    </source>
</evidence>
<dbReference type="EMBL" id="LAJX01000255">
    <property type="protein sequence ID" value="KJV05275.1"/>
    <property type="molecule type" value="Genomic_DNA"/>
</dbReference>
<dbReference type="SUPFAM" id="SSF109604">
    <property type="entry name" value="HD-domain/PDEase-like"/>
    <property type="match status" value="1"/>
</dbReference>
<dbReference type="Gene3D" id="1.10.3210.10">
    <property type="entry name" value="Hypothetical protein af1432"/>
    <property type="match status" value="1"/>
</dbReference>
<dbReference type="InterPro" id="IPR003607">
    <property type="entry name" value="HD/PDEase_dom"/>
</dbReference>
<dbReference type="PANTHER" id="PTHR43155:SF2">
    <property type="entry name" value="CYCLIC DI-GMP PHOSPHODIESTERASE PA4108"/>
    <property type="match status" value="1"/>
</dbReference>
<feature type="domain" description="HD-GYP" evidence="1">
    <location>
        <begin position="1"/>
        <end position="164"/>
    </location>
</feature>
<reference evidence="2 3" key="2">
    <citation type="journal article" date="2016" name="Microb. Ecol.">
        <title>Genome Characteristics of a Novel Type I Methanotroph (Sn10-6) Isolated from a Flooded Indian Rice Field.</title>
        <authorList>
            <person name="Rahalkar M.C."/>
            <person name="Pandit P.S."/>
            <person name="Dhakephalkar P.K."/>
            <person name="Pore S."/>
            <person name="Arora P."/>
            <person name="Kapse N."/>
        </authorList>
    </citation>
    <scope>NUCLEOTIDE SEQUENCE [LARGE SCALE GENOMIC DNA]</scope>
    <source>
        <strain evidence="2 3">Sn10-6</strain>
    </source>
</reference>
<dbReference type="PATRIC" id="fig|1632867.3.peg.3053"/>
<dbReference type="CDD" id="cd00077">
    <property type="entry name" value="HDc"/>
    <property type="match status" value="1"/>
</dbReference>
<dbReference type="PROSITE" id="PS51832">
    <property type="entry name" value="HD_GYP"/>
    <property type="match status" value="1"/>
</dbReference>
<keyword evidence="2" id="KW-0378">Hydrolase</keyword>
<dbReference type="Proteomes" id="UP000033684">
    <property type="component" value="Unassembled WGS sequence"/>
</dbReference>
<gene>
    <name evidence="2" type="ORF">VZ94_19300</name>
</gene>
<accession>A0A0F3IEN9</accession>
<dbReference type="GO" id="GO:0008081">
    <property type="term" value="F:phosphoric diester hydrolase activity"/>
    <property type="evidence" value="ECO:0007669"/>
    <property type="project" value="UniProtKB-ARBA"/>
</dbReference>
<dbReference type="InterPro" id="IPR037522">
    <property type="entry name" value="HD_GYP_dom"/>
</dbReference>
<evidence type="ECO:0000313" key="2">
    <source>
        <dbReference type="EMBL" id="KJV05275.1"/>
    </source>
</evidence>
<name>A0A0F3IEN9_9GAMM</name>
<dbReference type="Pfam" id="PF13487">
    <property type="entry name" value="HD_5"/>
    <property type="match status" value="1"/>
</dbReference>
<keyword evidence="3" id="KW-1185">Reference proteome</keyword>